<dbReference type="CDD" id="cd00009">
    <property type="entry name" value="AAA"/>
    <property type="match status" value="1"/>
</dbReference>
<dbReference type="GO" id="GO:0009378">
    <property type="term" value="F:four-way junction helicase activity"/>
    <property type="evidence" value="ECO:0007669"/>
    <property type="project" value="InterPro"/>
</dbReference>
<dbReference type="InterPro" id="IPR051314">
    <property type="entry name" value="AAA_ATPase_RarA/MGS1/WRNIP1"/>
</dbReference>
<sequence>MSKANTRQFLRCVTIAAEMKEKGVEPNLAIYNTMLFAAAEDGLWLDVLAIFDDMLNMNVQPNTMSFNHLLHAVRFRPSHYVSTVLEKMEACGVRPNSQTITPIISRCVAEGNLEMAVRSLLLFGAQEIIPGLPAVQSVISLAARNNFARLALDLANWFERISTRRLEEATWVNCLIASAETSYIEGVEQCWEIVTKKFRSLLDEGTCVAVMNTAARNGRPELATEALRVLQSINVLPEEHHFAAIIEAFCINGQVREAILVLDLMASSRIQSSLGTAEPIGERIQHHVGEMDASWKQIEELHKEGRRLHISLHQTIIMAAVARGDLKRALAFCRDLPRLDYMPNLAIFNELLKGCVAAADRQLGDSLLAGMKKAKVKVDQETQETFIRLCLTQEVYEDAFFYLEEMKSAGYKPSAALYISLIEKCLGSNDLRYRIALQEMEEQGYAVPADLKTHSELDEKVVAPVAPLLSWQRPVCSKNVRSRDINKHLDEACSPNTVVDGSSQDSIRSNASASGTSHKPKTSNAPLAPIFASSSKSKSASTPSSSSLTQRKDATSSHGKRPAAVDSPTPVSKRQKPMDLAAANMPLAEKLRPKTLEDFVGQAHLMEKGSLLYTMLQTKARWSLVLWGPPGCGKTTLAKLIADKSDAIFKELSATSSGVNEVKAVVEEAKKTQALVGRRTILFLDEIHRFNKAQQDVFLPFVEQVDRRDDRKPFFQANWSVDEPMQVQKPPLLLMLDLLNRSLEKIKSEVSSLANQPELSQESTTQSVGVTEKVASRIVAMAGGDARKGLSLLEVALQTPKDAPEEQVMEALKQSLIVSYDRTGEDHYDMISALHKSVRGSDGSAAMYWLARMLTAGEDPLFVARRMVVCASEDIGLADKHALPLAMATLQACQVIGMPECRINLAHLVAYLSEAPKSTRAYEAYKRAEAAAQETTSLPVPMQVRNVPTRLMEDMGYGKNYHYNPDYRHPVHNPYLPKELEGSKYLLAEGDVSGKLWDEEALGEWEVAANEGRKWEGPCAAMSDPEASTKDPEPFRVLLTGFGPYGQWPVNPSWSAVKPLQNVVLHTDPANHPRVPPTDDKPLLPLDEKLLIPRPIHISTLQIPSTYQSILEIVPGLHLRPPVHPENAGEDMHKPPENGYDFMLHVGLTGRGPLRLERCGHKLGYNMKDASESYAPIVIPQPKDFSRRGPDGRPMTIAEKAERDRLASIAAASEIQSNPIPDATARPNRGFGVLYDLFSDELNTELDVTRIVQEMRQTGVEALQTIYSSMDAGHFVGDFLYYCSLAESKRSANPYEKRLRGGHRRDQAFDSLGMQ</sequence>
<dbReference type="PANTHER" id="PTHR13779:SF7">
    <property type="entry name" value="ATPASE WRNIP1"/>
    <property type="match status" value="1"/>
</dbReference>
<dbReference type="InterPro" id="IPR021886">
    <property type="entry name" value="MgsA_C"/>
</dbReference>
<feature type="domain" description="AAA+ ATPase" evidence="6">
    <location>
        <begin position="620"/>
        <end position="893"/>
    </location>
</feature>
<evidence type="ECO:0000259" key="6">
    <source>
        <dbReference type="SMART" id="SM00382"/>
    </source>
</evidence>
<dbReference type="PROSITE" id="PS51375">
    <property type="entry name" value="PPR"/>
    <property type="match status" value="1"/>
</dbReference>
<dbReference type="InterPro" id="IPR008921">
    <property type="entry name" value="DNA_pol3_clamp-load_cplx_C"/>
</dbReference>
<dbReference type="GO" id="GO:0000731">
    <property type="term" value="P:DNA synthesis involved in DNA repair"/>
    <property type="evidence" value="ECO:0007669"/>
    <property type="project" value="TreeGrafter"/>
</dbReference>
<keyword evidence="2" id="KW-0547">Nucleotide-binding</keyword>
<dbReference type="Gene3D" id="3.40.630.20">
    <property type="entry name" value="Peptidase C15, pyroglutamyl peptidase I-like"/>
    <property type="match status" value="1"/>
</dbReference>
<evidence type="ECO:0000313" key="7">
    <source>
        <dbReference type="EMBL" id="KAJ3562553.1"/>
    </source>
</evidence>
<dbReference type="EMBL" id="JANIEX010000855">
    <property type="protein sequence ID" value="KAJ3562553.1"/>
    <property type="molecule type" value="Genomic_DNA"/>
</dbReference>
<protein>
    <recommendedName>
        <fullName evidence="6">AAA+ ATPase domain-containing protein</fullName>
    </recommendedName>
</protein>
<name>A0AAD5VLY9_9AGAR</name>
<dbReference type="GO" id="GO:0006310">
    <property type="term" value="P:DNA recombination"/>
    <property type="evidence" value="ECO:0007669"/>
    <property type="project" value="InterPro"/>
</dbReference>
<evidence type="ECO:0000256" key="3">
    <source>
        <dbReference type="ARBA" id="ARBA00022840"/>
    </source>
</evidence>
<dbReference type="InterPro" id="IPR008824">
    <property type="entry name" value="RuvB-like_N"/>
</dbReference>
<evidence type="ECO:0000313" key="8">
    <source>
        <dbReference type="Proteomes" id="UP001213000"/>
    </source>
</evidence>
<dbReference type="PANTHER" id="PTHR13779">
    <property type="entry name" value="WERNER HELICASE-INTERACTING PROTEIN 1 FAMILY MEMBER"/>
    <property type="match status" value="1"/>
</dbReference>
<dbReference type="Pfam" id="PF12002">
    <property type="entry name" value="MgsA_C"/>
    <property type="match status" value="1"/>
</dbReference>
<dbReference type="GO" id="GO:0008047">
    <property type="term" value="F:enzyme activator activity"/>
    <property type="evidence" value="ECO:0007669"/>
    <property type="project" value="TreeGrafter"/>
</dbReference>
<dbReference type="InterPro" id="IPR027417">
    <property type="entry name" value="P-loop_NTPase"/>
</dbReference>
<keyword evidence="1" id="KW-0677">Repeat</keyword>
<comment type="caution">
    <text evidence="7">The sequence shown here is derived from an EMBL/GenBank/DDBJ whole genome shotgun (WGS) entry which is preliminary data.</text>
</comment>
<evidence type="ECO:0000256" key="5">
    <source>
        <dbReference type="SAM" id="MobiDB-lite"/>
    </source>
</evidence>
<organism evidence="7 8">
    <name type="scientific">Leucocoprinus birnbaumii</name>
    <dbReference type="NCBI Taxonomy" id="56174"/>
    <lineage>
        <taxon>Eukaryota</taxon>
        <taxon>Fungi</taxon>
        <taxon>Dikarya</taxon>
        <taxon>Basidiomycota</taxon>
        <taxon>Agaricomycotina</taxon>
        <taxon>Agaricomycetes</taxon>
        <taxon>Agaricomycetidae</taxon>
        <taxon>Agaricales</taxon>
        <taxon>Agaricineae</taxon>
        <taxon>Agaricaceae</taxon>
        <taxon>Leucocoprinus</taxon>
    </lineage>
</organism>
<dbReference type="Gene3D" id="1.25.40.10">
    <property type="entry name" value="Tetratricopeptide repeat domain"/>
    <property type="match status" value="3"/>
</dbReference>
<dbReference type="GO" id="GO:0003677">
    <property type="term" value="F:DNA binding"/>
    <property type="evidence" value="ECO:0007669"/>
    <property type="project" value="InterPro"/>
</dbReference>
<dbReference type="InterPro" id="IPR032423">
    <property type="entry name" value="AAA_assoc_2"/>
</dbReference>
<dbReference type="InterPro" id="IPR011990">
    <property type="entry name" value="TPR-like_helical_dom_sf"/>
</dbReference>
<dbReference type="InterPro" id="IPR036440">
    <property type="entry name" value="Peptidase_C15-like_sf"/>
</dbReference>
<evidence type="ECO:0000256" key="1">
    <source>
        <dbReference type="ARBA" id="ARBA00022737"/>
    </source>
</evidence>
<keyword evidence="8" id="KW-1185">Reference proteome</keyword>
<dbReference type="Pfam" id="PF13812">
    <property type="entry name" value="PPR_3"/>
    <property type="match status" value="2"/>
</dbReference>
<feature type="region of interest" description="Disordered" evidence="5">
    <location>
        <begin position="493"/>
        <end position="577"/>
    </location>
</feature>
<evidence type="ECO:0000256" key="4">
    <source>
        <dbReference type="PROSITE-ProRule" id="PRU00708"/>
    </source>
</evidence>
<dbReference type="InterPro" id="IPR002885">
    <property type="entry name" value="PPR_rpt"/>
</dbReference>
<feature type="repeat" description="PPR" evidence="4">
    <location>
        <begin position="27"/>
        <end position="61"/>
    </location>
</feature>
<dbReference type="Pfam" id="PF23276">
    <property type="entry name" value="TPR_24"/>
    <property type="match status" value="1"/>
</dbReference>
<accession>A0AAD5VLY9</accession>
<dbReference type="GO" id="GO:0017116">
    <property type="term" value="F:single-stranded DNA helicase activity"/>
    <property type="evidence" value="ECO:0007669"/>
    <property type="project" value="TreeGrafter"/>
</dbReference>
<dbReference type="CDD" id="cd18139">
    <property type="entry name" value="HLD_clamp_RarA"/>
    <property type="match status" value="1"/>
</dbReference>
<dbReference type="SUPFAM" id="SSF53182">
    <property type="entry name" value="Pyrrolidone carboxyl peptidase (pyroglutamate aminopeptidase)"/>
    <property type="match status" value="1"/>
</dbReference>
<feature type="compositionally biased region" description="Polar residues" evidence="5">
    <location>
        <begin position="494"/>
        <end position="525"/>
    </location>
</feature>
<proteinExistence type="predicted"/>
<dbReference type="GO" id="GO:0005524">
    <property type="term" value="F:ATP binding"/>
    <property type="evidence" value="ECO:0007669"/>
    <property type="project" value="UniProtKB-KW"/>
</dbReference>
<dbReference type="SMART" id="SM00382">
    <property type="entry name" value="AAA"/>
    <property type="match status" value="1"/>
</dbReference>
<dbReference type="InterPro" id="IPR003593">
    <property type="entry name" value="AAA+_ATPase"/>
</dbReference>
<dbReference type="NCBIfam" id="TIGR00756">
    <property type="entry name" value="PPR"/>
    <property type="match status" value="1"/>
</dbReference>
<dbReference type="Pfam" id="PF16193">
    <property type="entry name" value="AAA_assoc_2"/>
    <property type="match status" value="1"/>
</dbReference>
<feature type="compositionally biased region" description="Low complexity" evidence="5">
    <location>
        <begin position="532"/>
        <end position="547"/>
    </location>
</feature>
<gene>
    <name evidence="7" type="ORF">NP233_g9498</name>
</gene>
<reference evidence="7" key="1">
    <citation type="submission" date="2022-07" db="EMBL/GenBank/DDBJ databases">
        <title>Genome Sequence of Leucocoprinus birnbaumii.</title>
        <authorList>
            <person name="Buettner E."/>
        </authorList>
    </citation>
    <scope>NUCLEOTIDE SEQUENCE</scope>
    <source>
        <strain evidence="7">VT141</strain>
    </source>
</reference>
<dbReference type="SUPFAM" id="SSF52540">
    <property type="entry name" value="P-loop containing nucleoside triphosphate hydrolases"/>
    <property type="match status" value="1"/>
</dbReference>
<dbReference type="SUPFAM" id="SSF48019">
    <property type="entry name" value="post-AAA+ oligomerization domain-like"/>
    <property type="match status" value="1"/>
</dbReference>
<keyword evidence="3" id="KW-0067">ATP-binding</keyword>
<dbReference type="GO" id="GO:0005634">
    <property type="term" value="C:nucleus"/>
    <property type="evidence" value="ECO:0007669"/>
    <property type="project" value="TreeGrafter"/>
</dbReference>
<dbReference type="Gene3D" id="3.40.50.300">
    <property type="entry name" value="P-loop containing nucleotide triphosphate hydrolases"/>
    <property type="match status" value="1"/>
</dbReference>
<dbReference type="FunFam" id="1.20.272.10:FF:000001">
    <property type="entry name" value="Putative AAA family ATPase"/>
    <property type="match status" value="1"/>
</dbReference>
<evidence type="ECO:0000256" key="2">
    <source>
        <dbReference type="ARBA" id="ARBA00022741"/>
    </source>
</evidence>
<dbReference type="Pfam" id="PF05496">
    <property type="entry name" value="RuvB_N"/>
    <property type="match status" value="1"/>
</dbReference>
<dbReference type="Proteomes" id="UP001213000">
    <property type="component" value="Unassembled WGS sequence"/>
</dbReference>
<dbReference type="Gene3D" id="1.20.272.10">
    <property type="match status" value="1"/>
</dbReference>
<dbReference type="InterPro" id="IPR057027">
    <property type="entry name" value="TPR_mt"/>
</dbReference>
<dbReference type="GO" id="GO:0006271">
    <property type="term" value="P:DNA strand elongation involved in DNA replication"/>
    <property type="evidence" value="ECO:0007669"/>
    <property type="project" value="UniProtKB-ARBA"/>
</dbReference>
<dbReference type="Gene3D" id="1.10.3710.10">
    <property type="entry name" value="DNA polymerase III clamp loader subunits, C-terminal domain"/>
    <property type="match status" value="1"/>
</dbReference>